<dbReference type="SUPFAM" id="SSF143880">
    <property type="entry name" value="NE0471 N-terminal domain-like"/>
    <property type="match status" value="1"/>
</dbReference>
<sequence length="182" mass="19781">MVPHEAVRTSDWERRIRTMTMDAPCIAAVSAASDTALRVNWEGGGEDVVELAGWIGRTSPLLAPLRDPVLFRQPQIVAYGSAVGWGDPDGDLAIDSHHLILLATEQRSFKAEDLAVWQLRAQVTDQEAAEFLGIPLSAWIAYKAGAEIPKVVGMVCRAAVRDPVLFSAHLRPKMVGRARSSA</sequence>
<dbReference type="GO" id="GO:0003677">
    <property type="term" value="F:DNA binding"/>
    <property type="evidence" value="ECO:0007669"/>
    <property type="project" value="InterPro"/>
</dbReference>
<accession>A0A179SCT7</accession>
<evidence type="ECO:0000313" key="1">
    <source>
        <dbReference type="EMBL" id="OAS24199.1"/>
    </source>
</evidence>
<organism evidence="1 2">
    <name type="scientific">Methylobacterium platani</name>
    <dbReference type="NCBI Taxonomy" id="427683"/>
    <lineage>
        <taxon>Bacteria</taxon>
        <taxon>Pseudomonadati</taxon>
        <taxon>Pseudomonadota</taxon>
        <taxon>Alphaproteobacteria</taxon>
        <taxon>Hyphomicrobiales</taxon>
        <taxon>Methylobacteriaceae</taxon>
        <taxon>Methylobacterium</taxon>
    </lineage>
</organism>
<reference evidence="1 2" key="1">
    <citation type="submission" date="2016-04" db="EMBL/GenBank/DDBJ databases">
        <authorList>
            <person name="Evans L.H."/>
            <person name="Alamgir A."/>
            <person name="Owens N."/>
            <person name="Weber N.D."/>
            <person name="Virtaneva K."/>
            <person name="Barbian K."/>
            <person name="Babar A."/>
            <person name="Rosenke K."/>
        </authorList>
    </citation>
    <scope>NUCLEOTIDE SEQUENCE [LARGE SCALE GENOMIC DNA]</scope>
    <source>
        <strain evidence="1 2">PMB02</strain>
    </source>
</reference>
<dbReference type="Gene3D" id="3.30.2020.10">
    <property type="entry name" value="NE0471-like N-terminal domain"/>
    <property type="match status" value="1"/>
</dbReference>
<dbReference type="InterPro" id="IPR036782">
    <property type="entry name" value="NE0471-like_N"/>
</dbReference>
<dbReference type="EMBL" id="LWHQ01000027">
    <property type="protein sequence ID" value="OAS24199.1"/>
    <property type="molecule type" value="Genomic_DNA"/>
</dbReference>
<protein>
    <recommendedName>
        <fullName evidence="3">DUF2442 domain-containing protein</fullName>
    </recommendedName>
</protein>
<gene>
    <name evidence="1" type="ORF">A5481_14710</name>
</gene>
<dbReference type="Gene3D" id="1.10.260.40">
    <property type="entry name" value="lambda repressor-like DNA-binding domains"/>
    <property type="match status" value="1"/>
</dbReference>
<evidence type="ECO:0000313" key="2">
    <source>
        <dbReference type="Proteomes" id="UP000078316"/>
    </source>
</evidence>
<comment type="caution">
    <text evidence="1">The sequence shown here is derived from an EMBL/GenBank/DDBJ whole genome shotgun (WGS) entry which is preliminary data.</text>
</comment>
<dbReference type="AlphaFoldDB" id="A0A179SCT7"/>
<proteinExistence type="predicted"/>
<name>A0A179SCT7_9HYPH</name>
<evidence type="ECO:0008006" key="3">
    <source>
        <dbReference type="Google" id="ProtNLM"/>
    </source>
</evidence>
<dbReference type="STRING" id="427683.A5481_14710"/>
<dbReference type="Proteomes" id="UP000078316">
    <property type="component" value="Unassembled WGS sequence"/>
</dbReference>
<dbReference type="InterPro" id="IPR010982">
    <property type="entry name" value="Lambda_DNA-bd_dom_sf"/>
</dbReference>